<organism evidence="2">
    <name type="scientific">uncultured Frankineae bacterium</name>
    <dbReference type="NCBI Taxonomy" id="437475"/>
    <lineage>
        <taxon>Bacteria</taxon>
        <taxon>Bacillati</taxon>
        <taxon>Actinomycetota</taxon>
        <taxon>Actinomycetes</taxon>
        <taxon>Frankiales</taxon>
        <taxon>environmental samples</taxon>
    </lineage>
</organism>
<protein>
    <submittedName>
        <fullName evidence="2">UPF0225 protein YchJ</fullName>
    </submittedName>
</protein>
<feature type="non-terminal residue" evidence="2">
    <location>
        <position position="1"/>
    </location>
</feature>
<evidence type="ECO:0000256" key="1">
    <source>
        <dbReference type="SAM" id="MobiDB-lite"/>
    </source>
</evidence>
<name>A0A6J4LW41_9ACTN</name>
<dbReference type="AlphaFoldDB" id="A0A6J4LW41"/>
<feature type="compositionally biased region" description="Low complexity" evidence="1">
    <location>
        <begin position="1"/>
        <end position="11"/>
    </location>
</feature>
<sequence>WAGAATGAARAGCRRRTTGAADASTPASPRPRPSCSCARATPPTPARTARTCCRPGTPRRGRRPCPSTQRCAGRGCRSWPPPVAGCSTPSGRCTSARPTCGAAPWACSRSRAASPARTAAGSTSRRCR</sequence>
<feature type="region of interest" description="Disordered" evidence="1">
    <location>
        <begin position="1"/>
        <end position="75"/>
    </location>
</feature>
<proteinExistence type="predicted"/>
<evidence type="ECO:0000313" key="2">
    <source>
        <dbReference type="EMBL" id="CAA9343509.1"/>
    </source>
</evidence>
<feature type="non-terminal residue" evidence="2">
    <location>
        <position position="128"/>
    </location>
</feature>
<accession>A0A6J4LW41</accession>
<gene>
    <name evidence="2" type="ORF">AVDCRST_MAG16-1897</name>
</gene>
<reference evidence="2" key="1">
    <citation type="submission" date="2020-02" db="EMBL/GenBank/DDBJ databases">
        <authorList>
            <person name="Meier V. D."/>
        </authorList>
    </citation>
    <scope>NUCLEOTIDE SEQUENCE</scope>
    <source>
        <strain evidence="2">AVDCRST_MAG16</strain>
    </source>
</reference>
<feature type="compositionally biased region" description="Low complexity" evidence="1">
    <location>
        <begin position="18"/>
        <end position="56"/>
    </location>
</feature>
<dbReference type="EMBL" id="CADCUE010000174">
    <property type="protein sequence ID" value="CAA9343509.1"/>
    <property type="molecule type" value="Genomic_DNA"/>
</dbReference>